<reference evidence="4 5" key="1">
    <citation type="submission" date="2019-06" db="EMBL/GenBank/DDBJ databases">
        <title>A chromosomal-level reference genome of Carpinus fangiana (Coryloideae, Betulaceae).</title>
        <authorList>
            <person name="Yang X."/>
            <person name="Wang Z."/>
            <person name="Zhang L."/>
            <person name="Hao G."/>
            <person name="Liu J."/>
            <person name="Yang Y."/>
        </authorList>
    </citation>
    <scope>NUCLEOTIDE SEQUENCE [LARGE SCALE GENOMIC DNA]</scope>
    <source>
        <strain evidence="4">Cfa_2016G</strain>
        <tissue evidence="4">Leaf</tissue>
    </source>
</reference>
<dbReference type="InterPro" id="IPR051477">
    <property type="entry name" value="Expansin_CellWall"/>
</dbReference>
<keyword evidence="3" id="KW-0812">Transmembrane</keyword>
<keyword evidence="5" id="KW-1185">Reference proteome</keyword>
<evidence type="ECO:0008006" key="6">
    <source>
        <dbReference type="Google" id="ProtNLM"/>
    </source>
</evidence>
<dbReference type="PANTHER" id="PTHR31836">
    <property type="match status" value="1"/>
</dbReference>
<keyword evidence="1" id="KW-0732">Signal</keyword>
<dbReference type="Proteomes" id="UP000327013">
    <property type="component" value="Unassembled WGS sequence"/>
</dbReference>
<comment type="caution">
    <text evidence="4">The sequence shown here is derived from an EMBL/GenBank/DDBJ whole genome shotgun (WGS) entry which is preliminary data.</text>
</comment>
<feature type="compositionally biased region" description="Basic and acidic residues" evidence="2">
    <location>
        <begin position="283"/>
        <end position="297"/>
    </location>
</feature>
<evidence type="ECO:0000256" key="2">
    <source>
        <dbReference type="SAM" id="MobiDB-lite"/>
    </source>
</evidence>
<organism evidence="4 5">
    <name type="scientific">Carpinus fangiana</name>
    <dbReference type="NCBI Taxonomy" id="176857"/>
    <lineage>
        <taxon>Eukaryota</taxon>
        <taxon>Viridiplantae</taxon>
        <taxon>Streptophyta</taxon>
        <taxon>Embryophyta</taxon>
        <taxon>Tracheophyta</taxon>
        <taxon>Spermatophyta</taxon>
        <taxon>Magnoliopsida</taxon>
        <taxon>eudicotyledons</taxon>
        <taxon>Gunneridae</taxon>
        <taxon>Pentapetalae</taxon>
        <taxon>rosids</taxon>
        <taxon>fabids</taxon>
        <taxon>Fagales</taxon>
        <taxon>Betulaceae</taxon>
        <taxon>Carpinus</taxon>
    </lineage>
</organism>
<dbReference type="SUPFAM" id="SSF50685">
    <property type="entry name" value="Barwin-like endoglucanases"/>
    <property type="match status" value="1"/>
</dbReference>
<dbReference type="InterPro" id="IPR036908">
    <property type="entry name" value="RlpA-like_sf"/>
</dbReference>
<protein>
    <recommendedName>
        <fullName evidence="6">RlpA-like protein double-psi beta-barrel domain-containing protein</fullName>
    </recommendedName>
</protein>
<evidence type="ECO:0000256" key="1">
    <source>
        <dbReference type="ARBA" id="ARBA00022729"/>
    </source>
</evidence>
<gene>
    <name evidence="4" type="ORF">FH972_025847</name>
</gene>
<dbReference type="CDD" id="cd22191">
    <property type="entry name" value="DPBB_RlpA_EXP_N-like"/>
    <property type="match status" value="1"/>
</dbReference>
<keyword evidence="3" id="KW-1133">Transmembrane helix</keyword>
<dbReference type="OrthoDB" id="406505at2759"/>
<keyword evidence="3" id="KW-0472">Membrane</keyword>
<feature type="compositionally biased region" description="Polar residues" evidence="2">
    <location>
        <begin position="229"/>
        <end position="238"/>
    </location>
</feature>
<name>A0A5N6L274_9ROSI</name>
<sequence>MEMEAIYLVAEERSQDRRPSSIYASQNHEPRPSKVLSICQKGKAYIISLSASVARKHRPSWRILAIAALAIFAMTHACMRTAQEAKDGKGVDCGKNCVDVLHCTSAPSLRILWVHRLTNLGDLAHIPQDQDQDPALDLAFDKVVSLDRNFDRSRATIDAEAGAPSGVQPPSLQLCGAILSRVRNMSLPPYPEGQRQIYFPERQTPSQLPQWRASTASTAGPTFSIDRNPLQQHTQQRGRQPDIVPPPPPPKVSGSPPYRNSREQNDPTSLNYRSLHQHSRSNSRAESRSRSVSRKEPQAGTRRVSSTDTNHPCEPTRLSRWPTEPRLLRENNFMSKLFTAADIVMALVPVAFIVIGALAASLNGKPTADNGLGKNIEYAMRIGPTIFPIVFAGVVGRTMKVFARYAAQRGAKLGLLELLIASQSTWGTFENTLMMQRMTGLAATLMLLWAFSPLGGQASLRVLEKTTTSVITSRGLRYLNTGEPSMDYNIFASGTTKSNTTAANALLLASLLSSNTTLLGPRDAWSNVKIPRLDQLNASTVDADGWLIAADSMPAPESFSSLVGLPVVGLDGGLSSFNMESSYMALDCPPVQVIAVTPNKTTPPLPLGPLWQYEDYIPMSSTDGFSGPGGQTDKVSTDQYYSFFFDTSMPFNDGNSPRYMAMAGLPLNSSIGSPSLNVHRHITFASRKGPLDENADSADAPAGVLVWNCTIKSVHVESQVNCATPGQCAVHKMRKSVTDTRPETVSPLDQMTVAGNFFSSLQRANGLSHSGQSSPAEIFILNTSSSPFQVDQNLQDNYVNLEHLDPGLFGQRLSLLINTYFQLGQSPYAFLGNLPTDLTVYGDPSLNPMALDIPEAQRLVFDVAPMITKETNATVDHPFETYHTNTAWLVGLIVASSILLLVSLAGLLVKVLTIAPDIMGYVSSMTYHNPYVHLPPGGGPLDGMERARLLRDIRIKIADVKGSDEVGHVALVSVEDEGALLHKSTDQIKGASHSGDLTFYDVGQGSCGLTSSPGEAVVALSTVLMAPGNGGNPNNNPYCGKKININYNGKTTQATVVDTCMGCSADSIDVSNSLFESVAGALGQGRVHGVSWSFAD</sequence>
<feature type="region of interest" description="Disordered" evidence="2">
    <location>
        <begin position="204"/>
        <end position="319"/>
    </location>
</feature>
<feature type="transmembrane region" description="Helical" evidence="3">
    <location>
        <begin position="378"/>
        <end position="396"/>
    </location>
</feature>
<accession>A0A5N6L274</accession>
<dbReference type="PANTHER" id="PTHR31836:SF28">
    <property type="entry name" value="SRCR DOMAIN-CONTAINING PROTEIN-RELATED"/>
    <property type="match status" value="1"/>
</dbReference>
<feature type="transmembrane region" description="Helical" evidence="3">
    <location>
        <begin position="438"/>
        <end position="456"/>
    </location>
</feature>
<dbReference type="AlphaFoldDB" id="A0A5N6L274"/>
<dbReference type="EMBL" id="VIBQ01000072">
    <property type="protein sequence ID" value="KAB8606216.1"/>
    <property type="molecule type" value="Genomic_DNA"/>
</dbReference>
<evidence type="ECO:0000313" key="5">
    <source>
        <dbReference type="Proteomes" id="UP000327013"/>
    </source>
</evidence>
<proteinExistence type="predicted"/>
<feature type="transmembrane region" description="Helical" evidence="3">
    <location>
        <begin position="887"/>
        <end position="909"/>
    </location>
</feature>
<feature type="compositionally biased region" description="Polar residues" evidence="2">
    <location>
        <begin position="204"/>
        <end position="221"/>
    </location>
</feature>
<evidence type="ECO:0000313" key="4">
    <source>
        <dbReference type="EMBL" id="KAB8606216.1"/>
    </source>
</evidence>
<feature type="transmembrane region" description="Helical" evidence="3">
    <location>
        <begin position="337"/>
        <end position="358"/>
    </location>
</feature>
<dbReference type="Gene3D" id="2.40.40.10">
    <property type="entry name" value="RlpA-like domain"/>
    <property type="match status" value="1"/>
</dbReference>
<evidence type="ECO:0000256" key="3">
    <source>
        <dbReference type="SAM" id="Phobius"/>
    </source>
</evidence>